<organism evidence="3 4">
    <name type="scientific">Komagataeibacter swingsii</name>
    <dbReference type="NCBI Taxonomy" id="215220"/>
    <lineage>
        <taxon>Bacteria</taxon>
        <taxon>Pseudomonadati</taxon>
        <taxon>Pseudomonadota</taxon>
        <taxon>Alphaproteobacteria</taxon>
        <taxon>Acetobacterales</taxon>
        <taxon>Acetobacteraceae</taxon>
        <taxon>Komagataeibacter</taxon>
    </lineage>
</organism>
<reference evidence="3 4" key="1">
    <citation type="submission" date="2017-07" db="EMBL/GenBank/DDBJ databases">
        <title>A draft genome sequence of Komagataeibacter swingsii LMG 22125.</title>
        <authorList>
            <person name="Skraban J."/>
            <person name="Cleenwerck I."/>
            <person name="Vandamme P."/>
            <person name="Trcek J."/>
        </authorList>
    </citation>
    <scope>NUCLEOTIDE SEQUENCE [LARGE SCALE GENOMIC DNA]</scope>
    <source>
        <strain evidence="3 4">LMG 22125</strain>
    </source>
</reference>
<comment type="caution">
    <text evidence="3">The sequence shown here is derived from an EMBL/GenBank/DDBJ whole genome shotgun (WGS) entry which is preliminary data.</text>
</comment>
<dbReference type="EMBL" id="NKUB01000011">
    <property type="protein sequence ID" value="PYD69413.1"/>
    <property type="molecule type" value="Genomic_DNA"/>
</dbReference>
<dbReference type="Proteomes" id="UP000247371">
    <property type="component" value="Unassembled WGS sequence"/>
</dbReference>
<evidence type="ECO:0000313" key="3">
    <source>
        <dbReference type="EMBL" id="PYD69413.1"/>
    </source>
</evidence>
<dbReference type="PIRSF" id="PIRSF007349">
    <property type="entry name" value="Tsp_L"/>
    <property type="match status" value="1"/>
</dbReference>
<accession>A0A2V4R3U6</accession>
<feature type="domain" description="Tail sheath protein subtilisin-like" evidence="2">
    <location>
        <begin position="218"/>
        <end position="373"/>
    </location>
</feature>
<protein>
    <submittedName>
        <fullName evidence="3">Phage tail protein</fullName>
    </submittedName>
</protein>
<keyword evidence="4" id="KW-1185">Reference proteome</keyword>
<name>A0A2V4R3U6_9PROT</name>
<sequence>MSGSITVPGYPTNNRVPGFYFALDNSRANTASYGRRVLIIAQTTTGAALAGTARLSAGISDAQGLYGIGSQAAIMVAQYFALDPLGEVWVLPLADDAASVAAKGSFAIAGPASASGTLCLYVGDQLIPTLVTAGDTADVIAENVITAAAAVTGLPVSLAVDAATAGQINVTALNKGLCGNDILLGVDLLGTAGGQSLPTGVSVTLTQMAGGTQNPTTLATALATLGDRVYDLFIHPYTDTASLTEFKNLFNNTDGRWAPMNQLYGHGITAYRGTYGEATTFGLTQNDPHTTVMPVSDSPSSPMVWAAQVGALVAASIRVNPAIPVTGVALTVMPPTDAGRFTLAQRNSLLWDGISTFTVDDSGTVNIDRLVTTYQENAEGVPDNSYLDIETLMTAMICLPDMRIYLASQFGGCILVADGTKIPAGAKATTAQLIGKACASRYRWQCTQLWVQNAETFAANLQAQNQGGGQVFLLMPYDFANQLWVVAGNCQFVKS</sequence>
<evidence type="ECO:0000256" key="1">
    <source>
        <dbReference type="ARBA" id="ARBA00008005"/>
    </source>
</evidence>
<dbReference type="RefSeq" id="WP_110557016.1">
    <property type="nucleotide sequence ID" value="NZ_NKUB01000011.1"/>
</dbReference>
<gene>
    <name evidence="3" type="ORF">CFR76_10070</name>
</gene>
<evidence type="ECO:0000313" key="4">
    <source>
        <dbReference type="Proteomes" id="UP000247371"/>
    </source>
</evidence>
<comment type="similarity">
    <text evidence="1">Belongs to the myoviridae tail sheath protein family.</text>
</comment>
<evidence type="ECO:0000259" key="2">
    <source>
        <dbReference type="Pfam" id="PF04984"/>
    </source>
</evidence>
<dbReference type="InterPro" id="IPR007067">
    <property type="entry name" value="Tail_sheath"/>
</dbReference>
<proteinExistence type="inferred from homology"/>
<dbReference type="AlphaFoldDB" id="A0A2V4R3U6"/>
<dbReference type="Pfam" id="PF04984">
    <property type="entry name" value="Phage_sheath_1"/>
    <property type="match status" value="1"/>
</dbReference>
<dbReference type="InterPro" id="IPR035089">
    <property type="entry name" value="Phage_sheath_subtilisin"/>
</dbReference>